<accession>A0A7C5Q3F5</accession>
<evidence type="ECO:0000313" key="7">
    <source>
        <dbReference type="EMBL" id="HHJ64473.1"/>
    </source>
</evidence>
<name>A0A7C5Q3F5_AQUAO</name>
<evidence type="ECO:0000256" key="5">
    <source>
        <dbReference type="SAM" id="Coils"/>
    </source>
</evidence>
<evidence type="ECO:0000256" key="2">
    <source>
        <dbReference type="ARBA" id="ARBA00022723"/>
    </source>
</evidence>
<dbReference type="GO" id="GO:0046872">
    <property type="term" value="F:metal ion binding"/>
    <property type="evidence" value="ECO:0007669"/>
    <property type="project" value="UniProtKB-KW"/>
</dbReference>
<sequence length="531" mass="59409">MKPTNVPLTVRNFDRVKCGICFGCGCACGYIAYLKGGDLVDVYGHPHHPNNVGSLCSRGITLLQRAPFSPLRLRHPLLREGDSWRSVGRAEVLDWMEKNLRGRIAVFLGRHTDLKDYLAARTLTKHVYGDALYLPFASSTLKPRLWSSKRVILLLECEPVFSEPMTARWLVDAFERSAYIVAVSSRFTTASAKATARLLLKPPAAVRFFEELAEALEGRSQALEEEAVRLVEAFTSISDSSLILVGETLLRSPWRDNVISALRRIRRRVRIDYAVVGDVSLFELRELPDFLRDLESYDAFVLFGNPAVHMSHEELRLLRERKVLHLTHFPNLTSHWADLLVPVPFFHEREFTGYRTSFGSLYTSPRVLDPPEGVCDPADLLLAFTGGSIDPAGVLPDREVDPEEGAILPAPFIEDWDGEIEPAPLEEEGVFLVCDSTLTDETGHWSLWTHELEPEQIALLNGRTAELLGVKDSVEFSGVSLKLKLTPNVAEDVLFVPLSFEETQPFGGGVRPGSLLGGRGYRVARLQIPRR</sequence>
<dbReference type="Gene3D" id="3.30.200.210">
    <property type="match status" value="1"/>
</dbReference>
<keyword evidence="5" id="KW-0175">Coiled coil</keyword>
<dbReference type="AlphaFoldDB" id="A0A7C5Q3F5"/>
<feature type="domain" description="4Fe-4S Mo/W bis-MGD-type" evidence="6">
    <location>
        <begin position="14"/>
        <end position="70"/>
    </location>
</feature>
<evidence type="ECO:0000259" key="6">
    <source>
        <dbReference type="PROSITE" id="PS51669"/>
    </source>
</evidence>
<evidence type="ECO:0000256" key="1">
    <source>
        <dbReference type="ARBA" id="ARBA00022485"/>
    </source>
</evidence>
<dbReference type="PROSITE" id="PS51669">
    <property type="entry name" value="4FE4S_MOW_BIS_MGD"/>
    <property type="match status" value="1"/>
</dbReference>
<organism evidence="7">
    <name type="scientific">Aquifex aeolicus</name>
    <dbReference type="NCBI Taxonomy" id="63363"/>
    <lineage>
        <taxon>Bacteria</taxon>
        <taxon>Pseudomonadati</taxon>
        <taxon>Aquificota</taxon>
        <taxon>Aquificia</taxon>
        <taxon>Aquificales</taxon>
        <taxon>Aquificaceae</taxon>
        <taxon>Aquifex</taxon>
    </lineage>
</organism>
<comment type="caution">
    <text evidence="7">The sequence shown here is derived from an EMBL/GenBank/DDBJ whole genome shotgun (WGS) entry which is preliminary data.</text>
</comment>
<dbReference type="PANTHER" id="PTHR43105:SF2">
    <property type="entry name" value="RESPIRATORY NITRATE REDUCTASE 2 ALPHA CHAIN"/>
    <property type="match status" value="1"/>
</dbReference>
<dbReference type="PANTHER" id="PTHR43105">
    <property type="entry name" value="RESPIRATORY NITRATE REDUCTASE"/>
    <property type="match status" value="1"/>
</dbReference>
<proteinExistence type="predicted"/>
<keyword evidence="2" id="KW-0479">Metal-binding</keyword>
<dbReference type="GO" id="GO:0051539">
    <property type="term" value="F:4 iron, 4 sulfur cluster binding"/>
    <property type="evidence" value="ECO:0007669"/>
    <property type="project" value="UniProtKB-KW"/>
</dbReference>
<dbReference type="GO" id="GO:0016020">
    <property type="term" value="C:membrane"/>
    <property type="evidence" value="ECO:0007669"/>
    <property type="project" value="TreeGrafter"/>
</dbReference>
<dbReference type="Pfam" id="PF04879">
    <property type="entry name" value="Molybdop_Fe4S4"/>
    <property type="match status" value="1"/>
</dbReference>
<feature type="coiled-coil region" evidence="5">
    <location>
        <begin position="206"/>
        <end position="233"/>
    </location>
</feature>
<dbReference type="EMBL" id="DRNB01000220">
    <property type="protein sequence ID" value="HHJ64473.1"/>
    <property type="molecule type" value="Genomic_DNA"/>
</dbReference>
<evidence type="ECO:0000256" key="3">
    <source>
        <dbReference type="ARBA" id="ARBA00023004"/>
    </source>
</evidence>
<keyword evidence="3" id="KW-0408">Iron</keyword>
<keyword evidence="1" id="KW-0004">4Fe-4S</keyword>
<dbReference type="SMART" id="SM00926">
    <property type="entry name" value="Molybdop_Fe4S4"/>
    <property type="match status" value="1"/>
</dbReference>
<reference evidence="7" key="1">
    <citation type="journal article" date="2020" name="mSystems">
        <title>Genome- and Community-Level Interaction Insights into Carbon Utilization and Element Cycling Functions of Hydrothermarchaeota in Hydrothermal Sediment.</title>
        <authorList>
            <person name="Zhou Z."/>
            <person name="Liu Y."/>
            <person name="Xu W."/>
            <person name="Pan J."/>
            <person name="Luo Z.H."/>
            <person name="Li M."/>
        </authorList>
    </citation>
    <scope>NUCLEOTIDE SEQUENCE [LARGE SCALE GENOMIC DNA]</scope>
    <source>
        <strain evidence="7">HyVt-501</strain>
    </source>
</reference>
<dbReference type="InterPro" id="IPR050123">
    <property type="entry name" value="Prok_molybdopt-oxidoreductase"/>
</dbReference>
<dbReference type="InterPro" id="IPR006963">
    <property type="entry name" value="Mopterin_OxRdtase_4Fe-4S_dom"/>
</dbReference>
<dbReference type="Proteomes" id="UP000885792">
    <property type="component" value="Unassembled WGS sequence"/>
</dbReference>
<dbReference type="GO" id="GO:0016491">
    <property type="term" value="F:oxidoreductase activity"/>
    <property type="evidence" value="ECO:0007669"/>
    <property type="project" value="InterPro"/>
</dbReference>
<dbReference type="CDD" id="cd00368">
    <property type="entry name" value="Molybdopterin-Binding"/>
    <property type="match status" value="1"/>
</dbReference>
<evidence type="ECO:0000256" key="4">
    <source>
        <dbReference type="ARBA" id="ARBA00023014"/>
    </source>
</evidence>
<dbReference type="SUPFAM" id="SSF53706">
    <property type="entry name" value="Formate dehydrogenase/DMSO reductase, domains 1-3"/>
    <property type="match status" value="1"/>
</dbReference>
<protein>
    <submittedName>
        <fullName evidence="7">Dehydrogenase</fullName>
    </submittedName>
</protein>
<gene>
    <name evidence="7" type="ORF">ENJ61_06150</name>
</gene>
<keyword evidence="4" id="KW-0411">Iron-sulfur</keyword>